<feature type="non-terminal residue" evidence="1">
    <location>
        <position position="101"/>
    </location>
</feature>
<reference evidence="1" key="1">
    <citation type="submission" date="2018-05" db="EMBL/GenBank/DDBJ databases">
        <authorList>
            <person name="Lanie J.A."/>
            <person name="Ng W.-L."/>
            <person name="Kazmierczak K.M."/>
            <person name="Andrzejewski T.M."/>
            <person name="Davidsen T.M."/>
            <person name="Wayne K.J."/>
            <person name="Tettelin H."/>
            <person name="Glass J.I."/>
            <person name="Rusch D."/>
            <person name="Podicherti R."/>
            <person name="Tsui H.-C.T."/>
            <person name="Winkler M.E."/>
        </authorList>
    </citation>
    <scope>NUCLEOTIDE SEQUENCE</scope>
</reference>
<proteinExistence type="predicted"/>
<gene>
    <name evidence="1" type="ORF">METZ01_LOCUS468399</name>
</gene>
<dbReference type="EMBL" id="UINC01197854">
    <property type="protein sequence ID" value="SVE15545.1"/>
    <property type="molecule type" value="Genomic_DNA"/>
</dbReference>
<organism evidence="1">
    <name type="scientific">marine metagenome</name>
    <dbReference type="NCBI Taxonomy" id="408172"/>
    <lineage>
        <taxon>unclassified sequences</taxon>
        <taxon>metagenomes</taxon>
        <taxon>ecological metagenomes</taxon>
    </lineage>
</organism>
<name>A0A383B7Z8_9ZZZZ</name>
<accession>A0A383B7Z8</accession>
<evidence type="ECO:0000313" key="1">
    <source>
        <dbReference type="EMBL" id="SVE15545.1"/>
    </source>
</evidence>
<protein>
    <submittedName>
        <fullName evidence="1">Uncharacterized protein</fullName>
    </submittedName>
</protein>
<dbReference type="AlphaFoldDB" id="A0A383B7Z8"/>
<sequence>MKYIIKSLLLCCFLFTTHAFAADIHSHINNLIGENQKGWKEFKNEDLGKFFKKDGFRDYLDVYPVTSLTGGFEWSPGMGREFIGPLSGLPIKAPFSDYVPL</sequence>